<dbReference type="RefSeq" id="WP_153114014.1">
    <property type="nucleotide sequence ID" value="NZ_VZAS01000179.1"/>
</dbReference>
<evidence type="ECO:0000313" key="2">
    <source>
        <dbReference type="Proteomes" id="UP000420635"/>
    </source>
</evidence>
<protein>
    <submittedName>
        <fullName evidence="1">Uncharacterized protein</fullName>
    </submittedName>
</protein>
<comment type="caution">
    <text evidence="1">The sequence shown here is derived from an EMBL/GenBank/DDBJ whole genome shotgun (WGS) entry which is preliminary data.</text>
</comment>
<dbReference type="EMBL" id="VZBQ01000029">
    <property type="protein sequence ID" value="MQN88818.1"/>
    <property type="molecule type" value="Genomic_DNA"/>
</dbReference>
<name>A0A646HPF5_9BACT</name>
<gene>
    <name evidence="1" type="ORF">F7D59_02820</name>
</gene>
<reference evidence="2" key="1">
    <citation type="submission" date="2019-09" db="EMBL/GenBank/DDBJ databases">
        <title>Distinct polysaccharide growth profiles of human intestinal Prevotella copri isolates.</title>
        <authorList>
            <person name="Fehlner-Peach H."/>
            <person name="Magnabosco C."/>
            <person name="Raghavan V."/>
            <person name="Scher J.U."/>
            <person name="Tett A."/>
            <person name="Cox L.M."/>
            <person name="Gottsegen C."/>
            <person name="Watters A."/>
            <person name="Wiltshire- Gordon J.D."/>
            <person name="Segata N."/>
            <person name="Bonneau R."/>
            <person name="Littman D.R."/>
        </authorList>
    </citation>
    <scope>NUCLEOTIDE SEQUENCE [LARGE SCALE GENOMIC DNA]</scope>
    <source>
        <strain evidence="2">iP54</strain>
    </source>
</reference>
<proteinExistence type="predicted"/>
<dbReference type="Proteomes" id="UP000420635">
    <property type="component" value="Unassembled WGS sequence"/>
</dbReference>
<accession>A0A646HPF5</accession>
<sequence>MKEYEIDMYGNAGIYLADGNTFTFQLGEGDSIFGADQLFQSPLLESPFGGTFWMQQHHYLGIQGYQVLMRGYNNQQCDEVTKEIKENRLLPRLYSKEIKMLYGHGLVVYKQAIEDGKLVRKYEEQPEVMEWLDSWSSRGIPSVEEFCKTCIKNFYYFGDFFVKWRFTRGKVIGMGKPVAALEAMENRYCRLATTRQDVASELISYGDFKQVVVGRFSYGLSSYSVYPKFSFNEVDNYRYAAISHHREKSVDEFYGANETHQGARPYIQGSNKTARYINSFLKNSLAAKVHVIIPNAWIQSKRTQMTKLCEENKRRKAKGMELLKYNGIDIGTDFKESCMVRYVRDEVRKFSSYLSGADNQGKGFSSISFMDAQGHEQSWKVETIDLKYKEYIEALISYDKRTEQALLSSVGLDAAISAVDKDGVISKSGSDTYYNYLIYIMSLTSEDEVCAEPLNWALRMNFPELYKQGCRLGFYREVPQRQEDITPSNRLNQQQA</sequence>
<evidence type="ECO:0000313" key="1">
    <source>
        <dbReference type="EMBL" id="MQN88818.1"/>
    </source>
</evidence>
<dbReference type="AlphaFoldDB" id="A0A646HPF5"/>
<organism evidence="1 2">
    <name type="scientific">Segatella copri</name>
    <dbReference type="NCBI Taxonomy" id="165179"/>
    <lineage>
        <taxon>Bacteria</taxon>
        <taxon>Pseudomonadati</taxon>
        <taxon>Bacteroidota</taxon>
        <taxon>Bacteroidia</taxon>
        <taxon>Bacteroidales</taxon>
        <taxon>Prevotellaceae</taxon>
        <taxon>Segatella</taxon>
    </lineage>
</organism>